<dbReference type="GO" id="GO:0055129">
    <property type="term" value="P:L-proline biosynthetic process"/>
    <property type="evidence" value="ECO:0007669"/>
    <property type="project" value="UniProtKB-UniRule"/>
</dbReference>
<dbReference type="InterPro" id="IPR012134">
    <property type="entry name" value="Glu-5-SA_DH"/>
</dbReference>
<organism evidence="9 10">
    <name type="scientific">Alicyclobacillus cellulosilyticus</name>
    <dbReference type="NCBI Taxonomy" id="1003997"/>
    <lineage>
        <taxon>Bacteria</taxon>
        <taxon>Bacillati</taxon>
        <taxon>Bacillota</taxon>
        <taxon>Bacilli</taxon>
        <taxon>Bacillales</taxon>
        <taxon>Alicyclobacillaceae</taxon>
        <taxon>Alicyclobacillus</taxon>
    </lineage>
</organism>
<feature type="domain" description="Aldehyde dehydrogenase" evidence="8">
    <location>
        <begin position="7"/>
        <end position="276"/>
    </location>
</feature>
<proteinExistence type="inferred from homology"/>
<keyword evidence="3 7" id="KW-0641">Proline biosynthesis</keyword>
<evidence type="ECO:0000259" key="8">
    <source>
        <dbReference type="Pfam" id="PF00171"/>
    </source>
</evidence>
<sequence length="431" mass="45898">MRVAGAEAGLKEAIYAQLRVAQRAARALAAAGTEEKNRALVAMADAIWARRDEVLAANAQDVAAAEAAGDTPARIDRLRLTERRLEDTLAGVNQVASLPDPVGTVEAAYTRPNGLRIEKVRVPFGVIAMVYEARPNVTVDAAVLAVKTGNAAVLRGGREALCTNRALAAAMRDGLQRTGLPADAVQLIEHVDRGSVDILIQARGLVDLAIPRGGAGLIQRVVENARVPVIETGVGNCHVYVHADADLAMAERIVLNAKLQRPSVCNAIETVLVDRALSGWLPRLVGALLHHGAEVRACPESLAVLRAAGVVHERLRAATEEDFATEFLAPILALKLVDGLEDAIGHIDRYGTRHSEAIVTQNAQAAETFLKRIDAAAVYHNASTRFTDGFEFGFGAEIGISTQKLHARGPMGLAELTTYKYVVRGTGQVRG</sequence>
<dbReference type="Pfam" id="PF00171">
    <property type="entry name" value="Aldedh"/>
    <property type="match status" value="1"/>
</dbReference>
<comment type="function">
    <text evidence="7">Catalyzes the NADPH-dependent reduction of L-glutamate 5-phosphate into L-glutamate 5-semialdehyde and phosphate. The product spontaneously undergoes cyclization to form 1-pyrroline-5-carboxylate.</text>
</comment>
<comment type="similarity">
    <text evidence="7">Belongs to the gamma-glutamyl phosphate reductase family.</text>
</comment>
<protein>
    <recommendedName>
        <fullName evidence="7">Gamma-glutamyl phosphate reductase</fullName>
        <shortName evidence="7">GPR</shortName>
        <ecNumber evidence="7">1.2.1.41</ecNumber>
    </recommendedName>
    <alternativeName>
        <fullName evidence="7">Glutamate-5-semialdehyde dehydrogenase</fullName>
    </alternativeName>
    <alternativeName>
        <fullName evidence="7">Glutamyl-gamma-semialdehyde dehydrogenase</fullName>
        <shortName evidence="7">GSA dehydrogenase</shortName>
    </alternativeName>
</protein>
<dbReference type="PANTHER" id="PTHR11063:SF8">
    <property type="entry name" value="DELTA-1-PYRROLINE-5-CARBOXYLATE SYNTHASE"/>
    <property type="match status" value="1"/>
</dbReference>
<dbReference type="EMBL" id="BMOY01000004">
    <property type="protein sequence ID" value="GGI97965.1"/>
    <property type="molecule type" value="Genomic_DNA"/>
</dbReference>
<evidence type="ECO:0000313" key="9">
    <source>
        <dbReference type="EMBL" id="GGI97965.1"/>
    </source>
</evidence>
<comment type="pathway">
    <text evidence="1 7">Amino-acid biosynthesis; L-proline biosynthesis; L-glutamate 5-semialdehyde from L-glutamate: step 2/2.</text>
</comment>
<evidence type="ECO:0000256" key="6">
    <source>
        <dbReference type="ARBA" id="ARBA00049024"/>
    </source>
</evidence>
<keyword evidence="2 7" id="KW-0028">Amino-acid biosynthesis</keyword>
<dbReference type="PANTHER" id="PTHR11063">
    <property type="entry name" value="GLUTAMATE SEMIALDEHYDE DEHYDROGENASE"/>
    <property type="match status" value="1"/>
</dbReference>
<dbReference type="GO" id="GO:0050661">
    <property type="term" value="F:NADP binding"/>
    <property type="evidence" value="ECO:0007669"/>
    <property type="project" value="InterPro"/>
</dbReference>
<evidence type="ECO:0000313" key="10">
    <source>
        <dbReference type="Proteomes" id="UP000637695"/>
    </source>
</evidence>
<dbReference type="AlphaFoldDB" id="A0A917K256"/>
<dbReference type="Gene3D" id="3.40.309.10">
    <property type="entry name" value="Aldehyde Dehydrogenase, Chain A, domain 2"/>
    <property type="match status" value="1"/>
</dbReference>
<gene>
    <name evidence="7 9" type="primary">proA</name>
    <name evidence="9" type="ORF">GCM10010885_04480</name>
</gene>
<dbReference type="GO" id="GO:0005737">
    <property type="term" value="C:cytoplasm"/>
    <property type="evidence" value="ECO:0007669"/>
    <property type="project" value="UniProtKB-SubCell"/>
</dbReference>
<keyword evidence="10" id="KW-1185">Reference proteome</keyword>
<accession>A0A917K256</accession>
<dbReference type="InterPro" id="IPR016161">
    <property type="entry name" value="Ald_DH/histidinol_DH"/>
</dbReference>
<dbReference type="Gene3D" id="3.40.605.10">
    <property type="entry name" value="Aldehyde Dehydrogenase, Chain A, domain 1"/>
    <property type="match status" value="1"/>
</dbReference>
<dbReference type="PIRSF" id="PIRSF000151">
    <property type="entry name" value="GPR"/>
    <property type="match status" value="1"/>
</dbReference>
<dbReference type="CDD" id="cd07079">
    <property type="entry name" value="ALDH_F18-19_ProA-GPR"/>
    <property type="match status" value="1"/>
</dbReference>
<dbReference type="SUPFAM" id="SSF53720">
    <property type="entry name" value="ALDH-like"/>
    <property type="match status" value="1"/>
</dbReference>
<dbReference type="FunFam" id="3.40.309.10:FF:000006">
    <property type="entry name" value="Gamma-glutamyl phosphate reductase"/>
    <property type="match status" value="1"/>
</dbReference>
<dbReference type="InterPro" id="IPR020593">
    <property type="entry name" value="G-glutamylP_reductase_CS"/>
</dbReference>
<reference evidence="9" key="1">
    <citation type="journal article" date="2014" name="Int. J. Syst. Evol. Microbiol.">
        <title>Complete genome sequence of Corynebacterium casei LMG S-19264T (=DSM 44701T), isolated from a smear-ripened cheese.</title>
        <authorList>
            <consortium name="US DOE Joint Genome Institute (JGI-PGF)"/>
            <person name="Walter F."/>
            <person name="Albersmeier A."/>
            <person name="Kalinowski J."/>
            <person name="Ruckert C."/>
        </authorList>
    </citation>
    <scope>NUCLEOTIDE SEQUENCE</scope>
    <source>
        <strain evidence="9">JCM 18487</strain>
    </source>
</reference>
<name>A0A917K256_9BACL</name>
<comment type="caution">
    <text evidence="9">The sequence shown here is derived from an EMBL/GenBank/DDBJ whole genome shotgun (WGS) entry which is preliminary data.</text>
</comment>
<dbReference type="NCBIfam" id="NF001221">
    <property type="entry name" value="PRK00197.1"/>
    <property type="match status" value="1"/>
</dbReference>
<keyword evidence="4 7" id="KW-0521">NADP</keyword>
<keyword evidence="7" id="KW-0963">Cytoplasm</keyword>
<evidence type="ECO:0000256" key="7">
    <source>
        <dbReference type="HAMAP-Rule" id="MF_00412"/>
    </source>
</evidence>
<dbReference type="InterPro" id="IPR016163">
    <property type="entry name" value="Ald_DH_C"/>
</dbReference>
<comment type="subcellular location">
    <subcellularLocation>
        <location evidence="7">Cytoplasm</location>
    </subcellularLocation>
</comment>
<keyword evidence="5 7" id="KW-0560">Oxidoreductase</keyword>
<dbReference type="InterPro" id="IPR016162">
    <property type="entry name" value="Ald_DH_N"/>
</dbReference>
<dbReference type="HAMAP" id="MF_00412">
    <property type="entry name" value="ProA"/>
    <property type="match status" value="1"/>
</dbReference>
<dbReference type="InterPro" id="IPR015590">
    <property type="entry name" value="Aldehyde_DH_dom"/>
</dbReference>
<dbReference type="Proteomes" id="UP000637695">
    <property type="component" value="Unassembled WGS sequence"/>
</dbReference>
<dbReference type="PROSITE" id="PS01223">
    <property type="entry name" value="PROA"/>
    <property type="match status" value="1"/>
</dbReference>
<dbReference type="NCBIfam" id="TIGR00407">
    <property type="entry name" value="proA"/>
    <property type="match status" value="1"/>
</dbReference>
<evidence type="ECO:0000256" key="5">
    <source>
        <dbReference type="ARBA" id="ARBA00023002"/>
    </source>
</evidence>
<comment type="catalytic activity">
    <reaction evidence="6 7">
        <text>L-glutamate 5-semialdehyde + phosphate + NADP(+) = L-glutamyl 5-phosphate + NADPH + H(+)</text>
        <dbReference type="Rhea" id="RHEA:19541"/>
        <dbReference type="ChEBI" id="CHEBI:15378"/>
        <dbReference type="ChEBI" id="CHEBI:43474"/>
        <dbReference type="ChEBI" id="CHEBI:57783"/>
        <dbReference type="ChEBI" id="CHEBI:58066"/>
        <dbReference type="ChEBI" id="CHEBI:58274"/>
        <dbReference type="ChEBI" id="CHEBI:58349"/>
        <dbReference type="EC" id="1.2.1.41"/>
    </reaction>
</comment>
<reference evidence="9" key="2">
    <citation type="submission" date="2020-09" db="EMBL/GenBank/DDBJ databases">
        <authorList>
            <person name="Sun Q."/>
            <person name="Ohkuma M."/>
        </authorList>
    </citation>
    <scope>NUCLEOTIDE SEQUENCE</scope>
    <source>
        <strain evidence="9">JCM 18487</strain>
    </source>
</reference>
<dbReference type="EC" id="1.2.1.41" evidence="7"/>
<dbReference type="GO" id="GO:0004350">
    <property type="term" value="F:glutamate-5-semialdehyde dehydrogenase activity"/>
    <property type="evidence" value="ECO:0007669"/>
    <property type="project" value="UniProtKB-UniRule"/>
</dbReference>
<evidence type="ECO:0000256" key="3">
    <source>
        <dbReference type="ARBA" id="ARBA00022650"/>
    </source>
</evidence>
<dbReference type="InterPro" id="IPR000965">
    <property type="entry name" value="GPR_dom"/>
</dbReference>
<evidence type="ECO:0000256" key="2">
    <source>
        <dbReference type="ARBA" id="ARBA00022605"/>
    </source>
</evidence>
<evidence type="ECO:0000256" key="1">
    <source>
        <dbReference type="ARBA" id="ARBA00004985"/>
    </source>
</evidence>
<evidence type="ECO:0000256" key="4">
    <source>
        <dbReference type="ARBA" id="ARBA00022857"/>
    </source>
</evidence>